<protein>
    <submittedName>
        <fullName evidence="3">Alpha/beta hydrolase fold</fullName>
    </submittedName>
</protein>
<evidence type="ECO:0000313" key="3">
    <source>
        <dbReference type="EMBL" id="SFU02863.1"/>
    </source>
</evidence>
<dbReference type="OrthoDB" id="9796770at2"/>
<evidence type="ECO:0000313" key="4">
    <source>
        <dbReference type="Proteomes" id="UP000199546"/>
    </source>
</evidence>
<gene>
    <name evidence="3" type="ORF">SAMN05660657_04877</name>
</gene>
<evidence type="ECO:0000256" key="1">
    <source>
        <dbReference type="ARBA" id="ARBA00022801"/>
    </source>
</evidence>
<dbReference type="InterPro" id="IPR029058">
    <property type="entry name" value="AB_hydrolase_fold"/>
</dbReference>
<keyword evidence="4" id="KW-1185">Reference proteome</keyword>
<dbReference type="EMBL" id="FPBA01000026">
    <property type="protein sequence ID" value="SFU02863.1"/>
    <property type="molecule type" value="Genomic_DNA"/>
</dbReference>
<dbReference type="GO" id="GO:0016787">
    <property type="term" value="F:hydrolase activity"/>
    <property type="evidence" value="ECO:0007669"/>
    <property type="project" value="UniProtKB-KW"/>
</dbReference>
<evidence type="ECO:0000259" key="2">
    <source>
        <dbReference type="Pfam" id="PF00561"/>
    </source>
</evidence>
<dbReference type="PANTHER" id="PTHR43798:SF31">
    <property type="entry name" value="AB HYDROLASE SUPERFAMILY PROTEIN YCLE"/>
    <property type="match status" value="1"/>
</dbReference>
<dbReference type="PANTHER" id="PTHR43798">
    <property type="entry name" value="MONOACYLGLYCEROL LIPASE"/>
    <property type="match status" value="1"/>
</dbReference>
<dbReference type="InterPro" id="IPR050266">
    <property type="entry name" value="AB_hydrolase_sf"/>
</dbReference>
<keyword evidence="1 3" id="KW-0378">Hydrolase</keyword>
<proteinExistence type="predicted"/>
<sequence length="129" mass="13496">MAAHTAADGAVLRADVVGRDDGPTLVVLAGGAAAHPAYLGDLAGLGERYRLVVPHLRGVGRSAHAAPASRWEQADDVDRLRASLGLDRCTVVAHSAGTRLAVAHAARFPERVAALVLVRRSRHSGRSRT</sequence>
<dbReference type="GO" id="GO:0016020">
    <property type="term" value="C:membrane"/>
    <property type="evidence" value="ECO:0007669"/>
    <property type="project" value="TreeGrafter"/>
</dbReference>
<reference evidence="4" key="1">
    <citation type="submission" date="2016-10" db="EMBL/GenBank/DDBJ databases">
        <authorList>
            <person name="Varghese N."/>
            <person name="Submissions S."/>
        </authorList>
    </citation>
    <scope>NUCLEOTIDE SEQUENCE [LARGE SCALE GENOMIC DNA]</scope>
    <source>
        <strain evidence="4">DSM 46136</strain>
    </source>
</reference>
<dbReference type="Proteomes" id="UP000199546">
    <property type="component" value="Unassembled WGS sequence"/>
</dbReference>
<accession>A0A1I7CTY4</accession>
<dbReference type="PRINTS" id="PR00111">
    <property type="entry name" value="ABHYDROLASE"/>
</dbReference>
<feature type="domain" description="AB hydrolase-1" evidence="2">
    <location>
        <begin position="23"/>
        <end position="118"/>
    </location>
</feature>
<dbReference type="RefSeq" id="WP_093583671.1">
    <property type="nucleotide sequence ID" value="NZ_FPBA01000026.1"/>
</dbReference>
<dbReference type="SUPFAM" id="SSF53474">
    <property type="entry name" value="alpha/beta-Hydrolases"/>
    <property type="match status" value="1"/>
</dbReference>
<dbReference type="Gene3D" id="3.40.50.1820">
    <property type="entry name" value="alpha/beta hydrolase"/>
    <property type="match status" value="1"/>
</dbReference>
<dbReference type="InterPro" id="IPR000073">
    <property type="entry name" value="AB_hydrolase_1"/>
</dbReference>
<dbReference type="AlphaFoldDB" id="A0A1I7CTY4"/>
<dbReference type="STRING" id="1296565.SAMN05660657_04877"/>
<dbReference type="Pfam" id="PF00561">
    <property type="entry name" value="Abhydrolase_1"/>
    <property type="match status" value="1"/>
</dbReference>
<organism evidence="3 4">
    <name type="scientific">Geodermatophilus amargosae</name>
    <dbReference type="NCBI Taxonomy" id="1296565"/>
    <lineage>
        <taxon>Bacteria</taxon>
        <taxon>Bacillati</taxon>
        <taxon>Actinomycetota</taxon>
        <taxon>Actinomycetes</taxon>
        <taxon>Geodermatophilales</taxon>
        <taxon>Geodermatophilaceae</taxon>
        <taxon>Geodermatophilus</taxon>
    </lineage>
</organism>
<name>A0A1I7CTY4_9ACTN</name>